<keyword evidence="2" id="KW-0456">Lyase</keyword>
<accession>A0A7V2T1R8</accession>
<dbReference type="Pfam" id="PF08787">
    <property type="entry name" value="Alginate_lyase2"/>
    <property type="match status" value="1"/>
</dbReference>
<gene>
    <name evidence="2" type="ORF">ENJ51_02790</name>
</gene>
<dbReference type="Gene3D" id="2.60.120.200">
    <property type="match status" value="1"/>
</dbReference>
<comment type="caution">
    <text evidence="2">The sequence shown here is derived from an EMBL/GenBank/DDBJ whole genome shotgun (WGS) entry which is preliminary data.</text>
</comment>
<sequence>MSNKISANASLSLIALVFFVLFLSPMTVFAYDPPYNNPVFQNVLGKAKLQFPTDKIRIGYGRFDGRAKSYFYLEKGRYMTFKVNKQQGGSIVRAELRLGPTDWQVDTRTPKILNAELHLSSPNGLNQITLLQIHAVDPSYPPLRITWLKSHRGVKDHVWAILRPSPYRRDIRYVDLGKRHGKKFTRYTIKVVNETLQVWAERKLEVTQSLSNWKGTNNYFKAGVYLSGKGDGGLAKVRFRVLEYH</sequence>
<dbReference type="EMBL" id="DRMS01000114">
    <property type="protein sequence ID" value="HFC91721.1"/>
    <property type="molecule type" value="Genomic_DNA"/>
</dbReference>
<protein>
    <submittedName>
        <fullName evidence="2">Polysaccharide lyase family 7 protein</fullName>
    </submittedName>
</protein>
<evidence type="ECO:0000313" key="2">
    <source>
        <dbReference type="EMBL" id="HFC91721.1"/>
    </source>
</evidence>
<feature type="domain" description="Alginate lyase 2" evidence="1">
    <location>
        <begin position="60"/>
        <end position="243"/>
    </location>
</feature>
<dbReference type="SUPFAM" id="SSF49899">
    <property type="entry name" value="Concanavalin A-like lectins/glucanases"/>
    <property type="match status" value="1"/>
</dbReference>
<evidence type="ECO:0000259" key="1">
    <source>
        <dbReference type="Pfam" id="PF08787"/>
    </source>
</evidence>
<dbReference type="Proteomes" id="UP000885750">
    <property type="component" value="Unassembled WGS sequence"/>
</dbReference>
<dbReference type="AlphaFoldDB" id="A0A7V2T1R8"/>
<proteinExistence type="predicted"/>
<dbReference type="InterPro" id="IPR013320">
    <property type="entry name" value="ConA-like_dom_sf"/>
</dbReference>
<organism evidence="2">
    <name type="scientific">Leucothrix mucor</name>
    <dbReference type="NCBI Taxonomy" id="45248"/>
    <lineage>
        <taxon>Bacteria</taxon>
        <taxon>Pseudomonadati</taxon>
        <taxon>Pseudomonadota</taxon>
        <taxon>Gammaproteobacteria</taxon>
        <taxon>Thiotrichales</taxon>
        <taxon>Thiotrichaceae</taxon>
        <taxon>Leucothrix</taxon>
    </lineage>
</organism>
<dbReference type="InterPro" id="IPR014895">
    <property type="entry name" value="Alginate_lyase_2"/>
</dbReference>
<dbReference type="GO" id="GO:0016829">
    <property type="term" value="F:lyase activity"/>
    <property type="evidence" value="ECO:0007669"/>
    <property type="project" value="UniProtKB-KW"/>
</dbReference>
<reference evidence="2" key="1">
    <citation type="journal article" date="2020" name="mSystems">
        <title>Genome- and Community-Level Interaction Insights into Carbon Utilization and Element Cycling Functions of Hydrothermarchaeota in Hydrothermal Sediment.</title>
        <authorList>
            <person name="Zhou Z."/>
            <person name="Liu Y."/>
            <person name="Xu W."/>
            <person name="Pan J."/>
            <person name="Luo Z.H."/>
            <person name="Li M."/>
        </authorList>
    </citation>
    <scope>NUCLEOTIDE SEQUENCE [LARGE SCALE GENOMIC DNA]</scope>
    <source>
        <strain evidence="2">HyVt-493</strain>
    </source>
</reference>
<name>A0A7V2T1R8_LEUMU</name>